<dbReference type="InterPro" id="IPR058240">
    <property type="entry name" value="rSAM_sf"/>
</dbReference>
<keyword evidence="2" id="KW-0349">Heme</keyword>
<reference evidence="9" key="1">
    <citation type="submission" date="2016-10" db="EMBL/GenBank/DDBJ databases">
        <authorList>
            <person name="de Groot N.N."/>
        </authorList>
    </citation>
    <scope>NUCLEOTIDE SEQUENCE</scope>
</reference>
<dbReference type="InterPro" id="IPR007197">
    <property type="entry name" value="rSAM"/>
</dbReference>
<dbReference type="GO" id="GO:0004109">
    <property type="term" value="F:coproporphyrinogen oxidase activity"/>
    <property type="evidence" value="ECO:0007669"/>
    <property type="project" value="InterPro"/>
</dbReference>
<dbReference type="SFLD" id="SFLDF00562">
    <property type="entry name" value="HemN-like__clustered_with_heat"/>
    <property type="match status" value="1"/>
</dbReference>
<keyword evidence="6" id="KW-0411">Iron-sulfur</keyword>
<dbReference type="GO" id="GO:0046872">
    <property type="term" value="F:metal ion binding"/>
    <property type="evidence" value="ECO:0007669"/>
    <property type="project" value="UniProtKB-KW"/>
</dbReference>
<keyword evidence="3" id="KW-0949">S-adenosyl-L-methionine</keyword>
<dbReference type="InterPro" id="IPR034505">
    <property type="entry name" value="Coproporphyrinogen-III_oxidase"/>
</dbReference>
<keyword evidence="9" id="KW-0346">Stress response</keyword>
<feature type="domain" description="Radical SAM core" evidence="8">
    <location>
        <begin position="3"/>
        <end position="243"/>
    </location>
</feature>
<dbReference type="InterPro" id="IPR004559">
    <property type="entry name" value="HemW-like"/>
</dbReference>
<dbReference type="PROSITE" id="PS51918">
    <property type="entry name" value="RADICAL_SAM"/>
    <property type="match status" value="1"/>
</dbReference>
<evidence type="ECO:0000256" key="4">
    <source>
        <dbReference type="ARBA" id="ARBA00022723"/>
    </source>
</evidence>
<proteinExistence type="inferred from homology"/>
<dbReference type="InterPro" id="IPR006638">
    <property type="entry name" value="Elp3/MiaA/NifB-like_rSAM"/>
</dbReference>
<evidence type="ECO:0000256" key="5">
    <source>
        <dbReference type="ARBA" id="ARBA00023004"/>
    </source>
</evidence>
<dbReference type="SMART" id="SM00729">
    <property type="entry name" value="Elp3"/>
    <property type="match status" value="1"/>
</dbReference>
<protein>
    <submittedName>
        <fullName evidence="9">Hypothetical radical SAM family enzyme in heat shock gene cluster, similarity with CPO of BS HemN-type</fullName>
    </submittedName>
</protein>
<keyword evidence="7" id="KW-0143">Chaperone</keyword>
<evidence type="ECO:0000256" key="3">
    <source>
        <dbReference type="ARBA" id="ARBA00022691"/>
    </source>
</evidence>
<dbReference type="EMBL" id="FPHE01000051">
    <property type="protein sequence ID" value="SFV54098.1"/>
    <property type="molecule type" value="Genomic_DNA"/>
</dbReference>
<keyword evidence="5" id="KW-0408">Iron</keyword>
<gene>
    <name evidence="9" type="ORF">MNB_SV-12-1537</name>
</gene>
<dbReference type="SFLD" id="SFLDG01082">
    <property type="entry name" value="B12-binding_domain_containing"/>
    <property type="match status" value="1"/>
</dbReference>
<name>A0A1W1BKQ6_9ZZZZ</name>
<evidence type="ECO:0000313" key="9">
    <source>
        <dbReference type="EMBL" id="SFV54098.1"/>
    </source>
</evidence>
<organism evidence="9">
    <name type="scientific">hydrothermal vent metagenome</name>
    <dbReference type="NCBI Taxonomy" id="652676"/>
    <lineage>
        <taxon>unclassified sequences</taxon>
        <taxon>metagenomes</taxon>
        <taxon>ecological metagenomes</taxon>
    </lineage>
</organism>
<dbReference type="PANTHER" id="PTHR13932">
    <property type="entry name" value="COPROPORPHYRINIGEN III OXIDASE"/>
    <property type="match status" value="1"/>
</dbReference>
<dbReference type="GO" id="GO:0051539">
    <property type="term" value="F:4 iron, 4 sulfur cluster binding"/>
    <property type="evidence" value="ECO:0007669"/>
    <property type="project" value="InterPro"/>
</dbReference>
<dbReference type="Pfam" id="PF04055">
    <property type="entry name" value="Radical_SAM"/>
    <property type="match status" value="1"/>
</dbReference>
<dbReference type="Gene3D" id="3.20.20.70">
    <property type="entry name" value="Aldolase class I"/>
    <property type="match status" value="1"/>
</dbReference>
<dbReference type="GO" id="GO:0005737">
    <property type="term" value="C:cytoplasm"/>
    <property type="evidence" value="ECO:0007669"/>
    <property type="project" value="InterPro"/>
</dbReference>
<accession>A0A1W1BKQ6</accession>
<evidence type="ECO:0000256" key="7">
    <source>
        <dbReference type="ARBA" id="ARBA00023186"/>
    </source>
</evidence>
<comment type="similarity">
    <text evidence="1">Belongs to the anaerobic coproporphyrinogen-III oxidase family. HemW subfamily.</text>
</comment>
<dbReference type="GO" id="GO:0006779">
    <property type="term" value="P:porphyrin-containing compound biosynthetic process"/>
    <property type="evidence" value="ECO:0007669"/>
    <property type="project" value="InterPro"/>
</dbReference>
<evidence type="ECO:0000256" key="2">
    <source>
        <dbReference type="ARBA" id="ARBA00022617"/>
    </source>
</evidence>
<dbReference type="AlphaFoldDB" id="A0A1W1BKQ6"/>
<keyword evidence="4" id="KW-0479">Metal-binding</keyword>
<evidence type="ECO:0000256" key="6">
    <source>
        <dbReference type="ARBA" id="ARBA00023014"/>
    </source>
</evidence>
<dbReference type="SFLD" id="SFLDS00029">
    <property type="entry name" value="Radical_SAM"/>
    <property type="match status" value="1"/>
</dbReference>
<dbReference type="CDD" id="cd01335">
    <property type="entry name" value="Radical_SAM"/>
    <property type="match status" value="1"/>
</dbReference>
<sequence>MSLKIGEAMLLYIHIPYCDSKCHYCSFNSFVGKFESHQNYMMALERQLLFELQRFKVKEKEIESLFIGGGTPSTIDPKLYKPIFKIVHPLLKNNAEITTEANPNSATKSWLQDMFNLGVNRLSFGVQSFQKEKLKGLNRSHSPQEAIEAIKNAKRVGFEHISLDLIYNYQGDTEQLLQKDINQAFRLPINHISAYELTIEYGTKFYNKPEAKQENDNLAFFVADEIKRQGFKQYEISNFGSYESYHNRGYWQLKEYIGIGAGAVGFRGDRRFYPTTDIDSYIQNPLDIREEYLTKEELLTEKIFLGLRSSIGVDSSILTDNIKKRADFLVEKGKLEKLNGVYQNSNFFLSDELALYLMD</sequence>
<dbReference type="PANTHER" id="PTHR13932:SF5">
    <property type="entry name" value="RADICAL S-ADENOSYL METHIONINE DOMAIN-CONTAINING PROTEIN 1, MITOCHONDRIAL"/>
    <property type="match status" value="1"/>
</dbReference>
<dbReference type="SUPFAM" id="SSF102114">
    <property type="entry name" value="Radical SAM enzymes"/>
    <property type="match status" value="1"/>
</dbReference>
<evidence type="ECO:0000256" key="1">
    <source>
        <dbReference type="ARBA" id="ARBA00006100"/>
    </source>
</evidence>
<dbReference type="InterPro" id="IPR013785">
    <property type="entry name" value="Aldolase_TIM"/>
</dbReference>
<dbReference type="NCBIfam" id="TIGR00539">
    <property type="entry name" value="hemN_rel"/>
    <property type="match status" value="1"/>
</dbReference>
<dbReference type="SFLD" id="SFLDG01065">
    <property type="entry name" value="anaerobic_coproporphyrinogen-I"/>
    <property type="match status" value="1"/>
</dbReference>
<evidence type="ECO:0000259" key="8">
    <source>
        <dbReference type="PROSITE" id="PS51918"/>
    </source>
</evidence>